<dbReference type="InterPro" id="IPR000485">
    <property type="entry name" value="AsnC-type_HTH_dom"/>
</dbReference>
<keyword evidence="2" id="KW-0238">DNA-binding</keyword>
<dbReference type="InterPro" id="IPR019887">
    <property type="entry name" value="Tscrpt_reg_AsnC/Lrp_C"/>
</dbReference>
<dbReference type="Pfam" id="PF13412">
    <property type="entry name" value="HTH_24"/>
    <property type="match status" value="1"/>
</dbReference>
<dbReference type="SMART" id="SM00344">
    <property type="entry name" value="HTH_ASNC"/>
    <property type="match status" value="1"/>
</dbReference>
<dbReference type="Pfam" id="PF01037">
    <property type="entry name" value="AsnC_trans_reg"/>
    <property type="match status" value="1"/>
</dbReference>
<dbReference type="PANTHER" id="PTHR30154:SF34">
    <property type="entry name" value="TRANSCRIPTIONAL REGULATOR AZLB"/>
    <property type="match status" value="1"/>
</dbReference>
<sequence length="141" mass="15552">MIIGELRADARLSWRELGERIGLGPTATADRVRRLENMGVLRAYHAEVDLSALGMGLRAITELRLNPETPYEHFESILRDTPEVQTAYHVTGSLDYVLILACPDVAALDRIVSTWRRDGGVLESSTRILLREVDLAGPAAG</sequence>
<reference evidence="5" key="1">
    <citation type="submission" date="2012-09" db="EMBL/GenBank/DDBJ databases">
        <title>Metagenomic Characterization of a Microbial Community in Wastewater Detects High Levels of Antibiotic Resistance.</title>
        <authorList>
            <person name="Abrams M."/>
            <person name="Caldwell A."/>
            <person name="Vandaei E."/>
            <person name="Lee W."/>
            <person name="Perrott J."/>
            <person name="Khan S.Y."/>
            <person name="Ta J."/>
            <person name="Romero D."/>
            <person name="Nguyen V."/>
            <person name="Pourmand N."/>
            <person name="Ouverney C.C."/>
        </authorList>
    </citation>
    <scope>NUCLEOTIDE SEQUENCE</scope>
</reference>
<keyword evidence="3" id="KW-0804">Transcription</keyword>
<dbReference type="GO" id="GO:0043200">
    <property type="term" value="P:response to amino acid"/>
    <property type="evidence" value="ECO:0007669"/>
    <property type="project" value="TreeGrafter"/>
</dbReference>
<dbReference type="EMBL" id="JX649909">
    <property type="protein sequence ID" value="AGC72677.1"/>
    <property type="molecule type" value="Genomic_DNA"/>
</dbReference>
<dbReference type="GO" id="GO:0005829">
    <property type="term" value="C:cytosol"/>
    <property type="evidence" value="ECO:0007669"/>
    <property type="project" value="TreeGrafter"/>
</dbReference>
<dbReference type="Gene3D" id="3.30.70.920">
    <property type="match status" value="1"/>
</dbReference>
<evidence type="ECO:0000256" key="3">
    <source>
        <dbReference type="ARBA" id="ARBA00023163"/>
    </source>
</evidence>
<dbReference type="SUPFAM" id="SSF46785">
    <property type="entry name" value="Winged helix' DNA-binding domain"/>
    <property type="match status" value="1"/>
</dbReference>
<organism evidence="5">
    <name type="scientific">uncultured bacterium A1Q1_fos_2286</name>
    <dbReference type="NCBI Taxonomy" id="1256566"/>
    <lineage>
        <taxon>Bacteria</taxon>
        <taxon>environmental samples</taxon>
    </lineage>
</organism>
<evidence type="ECO:0000259" key="4">
    <source>
        <dbReference type="PROSITE" id="PS50956"/>
    </source>
</evidence>
<evidence type="ECO:0000313" key="5">
    <source>
        <dbReference type="EMBL" id="AGC72677.1"/>
    </source>
</evidence>
<dbReference type="Gene3D" id="1.10.10.10">
    <property type="entry name" value="Winged helix-like DNA-binding domain superfamily/Winged helix DNA-binding domain"/>
    <property type="match status" value="1"/>
</dbReference>
<dbReference type="AlphaFoldDB" id="L7VU05"/>
<dbReference type="InterPro" id="IPR036390">
    <property type="entry name" value="WH_DNA-bd_sf"/>
</dbReference>
<dbReference type="InterPro" id="IPR011008">
    <property type="entry name" value="Dimeric_a/b-barrel"/>
</dbReference>
<dbReference type="InterPro" id="IPR019888">
    <property type="entry name" value="Tscrpt_reg_AsnC-like"/>
</dbReference>
<dbReference type="SUPFAM" id="SSF54909">
    <property type="entry name" value="Dimeric alpha+beta barrel"/>
    <property type="match status" value="1"/>
</dbReference>
<dbReference type="PROSITE" id="PS50956">
    <property type="entry name" value="HTH_ASNC_2"/>
    <property type="match status" value="1"/>
</dbReference>
<proteinExistence type="predicted"/>
<evidence type="ECO:0000256" key="2">
    <source>
        <dbReference type="ARBA" id="ARBA00023125"/>
    </source>
</evidence>
<feature type="domain" description="HTH asnC-type" evidence="4">
    <location>
        <begin position="1"/>
        <end position="56"/>
    </location>
</feature>
<keyword evidence="1" id="KW-0805">Transcription regulation</keyword>
<name>L7VU05_9BACT</name>
<dbReference type="PRINTS" id="PR00033">
    <property type="entry name" value="HTHASNC"/>
</dbReference>
<protein>
    <submittedName>
        <fullName evidence="5">Transcriptional regulator, AsnC family</fullName>
    </submittedName>
</protein>
<evidence type="ECO:0000256" key="1">
    <source>
        <dbReference type="ARBA" id="ARBA00023015"/>
    </source>
</evidence>
<accession>L7VU05</accession>
<dbReference type="GO" id="GO:0043565">
    <property type="term" value="F:sequence-specific DNA binding"/>
    <property type="evidence" value="ECO:0007669"/>
    <property type="project" value="InterPro"/>
</dbReference>
<dbReference type="InterPro" id="IPR036388">
    <property type="entry name" value="WH-like_DNA-bd_sf"/>
</dbReference>
<dbReference type="PANTHER" id="PTHR30154">
    <property type="entry name" value="LEUCINE-RESPONSIVE REGULATORY PROTEIN"/>
    <property type="match status" value="1"/>
</dbReference>